<evidence type="ECO:0000256" key="5">
    <source>
        <dbReference type="ARBA" id="ARBA00023242"/>
    </source>
</evidence>
<dbReference type="SUPFAM" id="SSF53098">
    <property type="entry name" value="Ribonuclease H-like"/>
    <property type="match status" value="1"/>
</dbReference>
<reference evidence="7" key="2">
    <citation type="submission" date="2022-06" db="UniProtKB">
        <authorList>
            <consortium name="EnsemblMetazoa"/>
        </authorList>
    </citation>
    <scope>IDENTIFICATION</scope>
</reference>
<evidence type="ECO:0000256" key="2">
    <source>
        <dbReference type="ARBA" id="ARBA00022723"/>
    </source>
</evidence>
<evidence type="ECO:0000256" key="4">
    <source>
        <dbReference type="ARBA" id="ARBA00022833"/>
    </source>
</evidence>
<dbReference type="GO" id="GO:0005634">
    <property type="term" value="C:nucleus"/>
    <property type="evidence" value="ECO:0007669"/>
    <property type="project" value="UniProtKB-SubCell"/>
</dbReference>
<dbReference type="RefSeq" id="XP_016657326.1">
    <property type="nucleotide sequence ID" value="XM_016801837.1"/>
</dbReference>
<dbReference type="GeneID" id="107882843"/>
<evidence type="ECO:0000313" key="7">
    <source>
        <dbReference type="EnsemblMetazoa" id="XP_016657326.1"/>
    </source>
</evidence>
<sequence length="126" mass="14294">MKFDYLSKMFKDKLKDIDNISLTSDIWTDIQMKSYIGLTIHYLEGTKFKSGTIGVHELSKSHTSEHIGESFKTVLSQWEINHNQIIAIVTDNAANMKKAASDIFGTEKYIPCFAHTVNLNVNNAPR</sequence>
<dbReference type="Pfam" id="PF04937">
    <property type="entry name" value="DUF659"/>
    <property type="match status" value="1"/>
</dbReference>
<dbReference type="Proteomes" id="UP000007819">
    <property type="component" value="Chromosome X"/>
</dbReference>
<dbReference type="InterPro" id="IPR012337">
    <property type="entry name" value="RNaseH-like_sf"/>
</dbReference>
<dbReference type="KEGG" id="api:107882843"/>
<dbReference type="EnsemblMetazoa" id="XM_016801837.1">
    <property type="protein sequence ID" value="XP_016657326.1"/>
    <property type="gene ID" value="LOC107882843"/>
</dbReference>
<proteinExistence type="predicted"/>
<dbReference type="PANTHER" id="PTHR46481">
    <property type="entry name" value="ZINC FINGER BED DOMAIN-CONTAINING PROTEIN 4"/>
    <property type="match status" value="1"/>
</dbReference>
<keyword evidence="5" id="KW-0539">Nucleus</keyword>
<name>A0A8R2H6C2_ACYPI</name>
<keyword evidence="3" id="KW-0863">Zinc-finger</keyword>
<keyword evidence="4" id="KW-0862">Zinc</keyword>
<evidence type="ECO:0000256" key="1">
    <source>
        <dbReference type="ARBA" id="ARBA00004123"/>
    </source>
</evidence>
<dbReference type="GO" id="GO:0008270">
    <property type="term" value="F:zinc ion binding"/>
    <property type="evidence" value="ECO:0007669"/>
    <property type="project" value="UniProtKB-KW"/>
</dbReference>
<comment type="subcellular location">
    <subcellularLocation>
        <location evidence="1">Nucleus</location>
    </subcellularLocation>
</comment>
<keyword evidence="2" id="KW-0479">Metal-binding</keyword>
<dbReference type="InterPro" id="IPR052035">
    <property type="entry name" value="ZnF_BED_domain_contain"/>
</dbReference>
<evidence type="ECO:0000259" key="6">
    <source>
        <dbReference type="Pfam" id="PF04937"/>
    </source>
</evidence>
<protein>
    <recommendedName>
        <fullName evidence="6">DUF659 domain-containing protein</fullName>
    </recommendedName>
</protein>
<dbReference type="AlphaFoldDB" id="A0A8R2H6C2"/>
<evidence type="ECO:0000256" key="3">
    <source>
        <dbReference type="ARBA" id="ARBA00022771"/>
    </source>
</evidence>
<accession>A0A8R2H6C2</accession>
<organism evidence="7 8">
    <name type="scientific">Acyrthosiphon pisum</name>
    <name type="common">Pea aphid</name>
    <dbReference type="NCBI Taxonomy" id="7029"/>
    <lineage>
        <taxon>Eukaryota</taxon>
        <taxon>Metazoa</taxon>
        <taxon>Ecdysozoa</taxon>
        <taxon>Arthropoda</taxon>
        <taxon>Hexapoda</taxon>
        <taxon>Insecta</taxon>
        <taxon>Pterygota</taxon>
        <taxon>Neoptera</taxon>
        <taxon>Paraneoptera</taxon>
        <taxon>Hemiptera</taxon>
        <taxon>Sternorrhyncha</taxon>
        <taxon>Aphidomorpha</taxon>
        <taxon>Aphidoidea</taxon>
        <taxon>Aphididae</taxon>
        <taxon>Macrosiphini</taxon>
        <taxon>Acyrthosiphon</taxon>
    </lineage>
</organism>
<feature type="domain" description="DUF659" evidence="6">
    <location>
        <begin position="17"/>
        <end position="122"/>
    </location>
</feature>
<reference evidence="8" key="1">
    <citation type="submission" date="2010-06" db="EMBL/GenBank/DDBJ databases">
        <authorList>
            <person name="Jiang H."/>
            <person name="Abraham K."/>
            <person name="Ali S."/>
            <person name="Alsbrooks S.L."/>
            <person name="Anim B.N."/>
            <person name="Anosike U.S."/>
            <person name="Attaway T."/>
            <person name="Bandaranaike D.P."/>
            <person name="Battles P.K."/>
            <person name="Bell S.N."/>
            <person name="Bell A.V."/>
            <person name="Beltran B."/>
            <person name="Bickham C."/>
            <person name="Bustamante Y."/>
            <person name="Caleb T."/>
            <person name="Canada A."/>
            <person name="Cardenas V."/>
            <person name="Carter K."/>
            <person name="Chacko J."/>
            <person name="Chandrabose M.N."/>
            <person name="Chavez D."/>
            <person name="Chavez A."/>
            <person name="Chen L."/>
            <person name="Chu H.-S."/>
            <person name="Claassen K.J."/>
            <person name="Cockrell R."/>
            <person name="Collins M."/>
            <person name="Cooper J.A."/>
            <person name="Cree A."/>
            <person name="Curry S.M."/>
            <person name="Da Y."/>
            <person name="Dao M.D."/>
            <person name="Das B."/>
            <person name="Davila M.-L."/>
            <person name="Davy-Carroll L."/>
            <person name="Denson S."/>
            <person name="Dinh H."/>
            <person name="Ebong V.E."/>
            <person name="Edwards J.R."/>
            <person name="Egan A."/>
            <person name="El-Daye J."/>
            <person name="Escobedo L."/>
            <person name="Fernandez S."/>
            <person name="Fernando P.R."/>
            <person name="Flagg N."/>
            <person name="Forbes L.D."/>
            <person name="Fowler R.G."/>
            <person name="Fu Q."/>
            <person name="Gabisi R.A."/>
            <person name="Ganer J."/>
            <person name="Garbino Pronczuk A."/>
            <person name="Garcia R.M."/>
            <person name="Garner T."/>
            <person name="Garrett T.E."/>
            <person name="Gonzalez D.A."/>
            <person name="Hamid H."/>
            <person name="Hawkins E.S."/>
            <person name="Hirani K."/>
            <person name="Hogues M.E."/>
            <person name="Hollins B."/>
            <person name="Hsiao C.-H."/>
            <person name="Jabil R."/>
            <person name="James M.L."/>
            <person name="Jhangiani S.N."/>
            <person name="Johnson B."/>
            <person name="Johnson Q."/>
            <person name="Joshi V."/>
            <person name="Kalu J.B."/>
            <person name="Kam C."/>
            <person name="Kashfia A."/>
            <person name="Keebler J."/>
            <person name="Kisamo H."/>
            <person name="Kovar C.L."/>
            <person name="Lago L.A."/>
            <person name="Lai C.-Y."/>
            <person name="Laidlaw J."/>
            <person name="Lara F."/>
            <person name="Le T.-K."/>
            <person name="Lee S.L."/>
            <person name="Legall F.H."/>
            <person name="Lemon S.J."/>
            <person name="Lewis L.R."/>
            <person name="Li B."/>
            <person name="Liu Y."/>
            <person name="Liu Y.-S."/>
            <person name="Lopez J."/>
            <person name="Lozado R.J."/>
            <person name="Lu J."/>
            <person name="Madu R.C."/>
            <person name="Maheshwari M."/>
            <person name="Maheshwari R."/>
            <person name="Malloy K."/>
            <person name="Martinez E."/>
            <person name="Mathew T."/>
            <person name="Mercado I.C."/>
            <person name="Mercado C."/>
            <person name="Meyer B."/>
            <person name="Montgomery K."/>
            <person name="Morgan M.B."/>
            <person name="Munidasa M."/>
            <person name="Nazareth L.V."/>
            <person name="Nelson J."/>
            <person name="Ng B.M."/>
            <person name="Nguyen N.B."/>
            <person name="Nguyen P.Q."/>
            <person name="Nguyen T."/>
            <person name="Obregon M."/>
            <person name="Okwuonu G.O."/>
            <person name="Onwere C.G."/>
            <person name="Orozco G."/>
            <person name="Parra A."/>
            <person name="Patel S."/>
            <person name="Patil S."/>
            <person name="Perez A."/>
            <person name="Perez Y."/>
            <person name="Pham C."/>
            <person name="Primus E.L."/>
            <person name="Pu L.-L."/>
            <person name="Puazo M."/>
            <person name="Qin X."/>
            <person name="Quiroz J.B."/>
            <person name="Reese J."/>
            <person name="Richards S."/>
            <person name="Rives C.M."/>
            <person name="Robberts R."/>
            <person name="Ruiz S.J."/>
            <person name="Ruiz M.J."/>
            <person name="Santibanez J."/>
            <person name="Schneider B.W."/>
            <person name="Sisson I."/>
            <person name="Smith M."/>
            <person name="Sodergren E."/>
            <person name="Song X.-Z."/>
            <person name="Song B.B."/>
            <person name="Summersgill H."/>
            <person name="Thelus R."/>
            <person name="Thornton R.D."/>
            <person name="Trejos Z.Y."/>
            <person name="Usmani K."/>
            <person name="Vattathil S."/>
            <person name="Villasana D."/>
            <person name="Walker D.L."/>
            <person name="Wang S."/>
            <person name="Wang K."/>
            <person name="White C.S."/>
            <person name="Williams A.C."/>
            <person name="Williamson J."/>
            <person name="Wilson K."/>
            <person name="Woghiren I.O."/>
            <person name="Woodworth J.R."/>
            <person name="Worley K.C."/>
            <person name="Wright R.A."/>
            <person name="Wu W."/>
            <person name="Young L."/>
            <person name="Zhang L."/>
            <person name="Zhang J."/>
            <person name="Zhu Y."/>
            <person name="Muzny D.M."/>
            <person name="Weinstock G."/>
            <person name="Gibbs R.A."/>
        </authorList>
    </citation>
    <scope>NUCLEOTIDE SEQUENCE [LARGE SCALE GENOMIC DNA]</scope>
    <source>
        <strain evidence="8">LSR1</strain>
    </source>
</reference>
<dbReference type="InterPro" id="IPR007021">
    <property type="entry name" value="DUF659"/>
</dbReference>
<dbReference type="PANTHER" id="PTHR46481:SF10">
    <property type="entry name" value="ZINC FINGER BED DOMAIN-CONTAINING PROTEIN 39"/>
    <property type="match status" value="1"/>
</dbReference>
<keyword evidence="8" id="KW-1185">Reference proteome</keyword>
<evidence type="ECO:0000313" key="8">
    <source>
        <dbReference type="Proteomes" id="UP000007819"/>
    </source>
</evidence>
<dbReference type="OrthoDB" id="6614444at2759"/>